<organism evidence="4 5">
    <name type="scientific">Glarea lozoyensis (strain ATCC 20868 / MF5171)</name>
    <dbReference type="NCBI Taxonomy" id="1116229"/>
    <lineage>
        <taxon>Eukaryota</taxon>
        <taxon>Fungi</taxon>
        <taxon>Dikarya</taxon>
        <taxon>Ascomycota</taxon>
        <taxon>Pezizomycotina</taxon>
        <taxon>Leotiomycetes</taxon>
        <taxon>Helotiales</taxon>
        <taxon>Helotiaceae</taxon>
        <taxon>Glarea</taxon>
    </lineage>
</organism>
<keyword evidence="2" id="KW-0732">Signal</keyword>
<dbReference type="InterPro" id="IPR054539">
    <property type="entry name" value="Beta-prop_PDH"/>
</dbReference>
<dbReference type="AlphaFoldDB" id="S3DAC8"/>
<evidence type="ECO:0000256" key="2">
    <source>
        <dbReference type="SAM" id="SignalP"/>
    </source>
</evidence>
<dbReference type="OMA" id="EINHHWT"/>
<dbReference type="EMBL" id="KE145367">
    <property type="protein sequence ID" value="EPE28926.1"/>
    <property type="molecule type" value="Genomic_DNA"/>
</dbReference>
<dbReference type="HOGENOM" id="CLU_039534_1_1_1"/>
<dbReference type="KEGG" id="glz:GLAREA_00084"/>
<dbReference type="InterPro" id="IPR011041">
    <property type="entry name" value="Quinoprot_gluc/sorb_DH_b-prop"/>
</dbReference>
<dbReference type="GeneID" id="19459144"/>
<dbReference type="eggNOG" id="ENOG502QPZ1">
    <property type="taxonomic scope" value="Eukaryota"/>
</dbReference>
<dbReference type="Pfam" id="PF22807">
    <property type="entry name" value="TrAA12"/>
    <property type="match status" value="1"/>
</dbReference>
<dbReference type="SUPFAM" id="SSF50952">
    <property type="entry name" value="Soluble quinoprotein glucose dehydrogenase"/>
    <property type="match status" value="1"/>
</dbReference>
<dbReference type="Proteomes" id="UP000016922">
    <property type="component" value="Unassembled WGS sequence"/>
</dbReference>
<evidence type="ECO:0000313" key="4">
    <source>
        <dbReference type="EMBL" id="EPE28926.1"/>
    </source>
</evidence>
<dbReference type="PANTHER" id="PTHR47572">
    <property type="entry name" value="LIPOPROTEIN-RELATED"/>
    <property type="match status" value="1"/>
</dbReference>
<reference evidence="4 5" key="1">
    <citation type="journal article" date="2013" name="BMC Genomics">
        <title>Genomics-driven discovery of the pneumocandin biosynthetic gene cluster in the fungus Glarea lozoyensis.</title>
        <authorList>
            <person name="Chen L."/>
            <person name="Yue Q."/>
            <person name="Zhang X."/>
            <person name="Xiang M."/>
            <person name="Wang C."/>
            <person name="Li S."/>
            <person name="Che Y."/>
            <person name="Ortiz-Lopez F.J."/>
            <person name="Bills G.F."/>
            <person name="Liu X."/>
            <person name="An Z."/>
        </authorList>
    </citation>
    <scope>NUCLEOTIDE SEQUENCE [LARGE SCALE GENOMIC DNA]</scope>
    <source>
        <strain evidence="5">ATCC 20868 / MF5171</strain>
    </source>
</reference>
<protein>
    <submittedName>
        <fullName evidence="4">Soluble quinoprotein glucose dehydrogenase</fullName>
    </submittedName>
</protein>
<dbReference type="PANTHER" id="PTHR47572:SF4">
    <property type="entry name" value="LACTONASE DRP35"/>
    <property type="match status" value="1"/>
</dbReference>
<feature type="region of interest" description="Disordered" evidence="1">
    <location>
        <begin position="421"/>
        <end position="440"/>
    </location>
</feature>
<dbReference type="RefSeq" id="XP_008083035.1">
    <property type="nucleotide sequence ID" value="XM_008084844.1"/>
</dbReference>
<evidence type="ECO:0000313" key="5">
    <source>
        <dbReference type="Proteomes" id="UP000016922"/>
    </source>
</evidence>
<dbReference type="InterPro" id="IPR051262">
    <property type="entry name" value="SMP-30/CGR1_Lactonase"/>
</dbReference>
<proteinExistence type="predicted"/>
<gene>
    <name evidence="4" type="ORF">GLAREA_00084</name>
</gene>
<dbReference type="OrthoDB" id="507128at2759"/>
<evidence type="ECO:0000259" key="3">
    <source>
        <dbReference type="Pfam" id="PF22807"/>
    </source>
</evidence>
<keyword evidence="5" id="KW-1185">Reference proteome</keyword>
<sequence>MISSTQTIISLAAFLVPALAQVNCTLKPDYPAPVTSNGWSAQLVYKELDAPRSIVFDSAGNMLVADRSEGIVRLAFEDGGGTCLSVLNSTKVIDNPNLNHGLALSADSRTIYASTSSSVFSWSYDPTTGTVTGANTTLITGMQNGEHVTRTLMMSQSQPGMLVVSRGSGDNLDFSAASTSSGRAQIRAFDVTNITEPLDYSTSGVRLGYGLRNSVGVAEDPSTGGIYSVENSADEVERNGVDIHVNNPGEELNFHGYLNDTTERGNYGYPNCFALWNTSIPDLGDLKVGDQFALNQSTNLNDQYCETQTTAPRLTFQAHTAPLDILFQPNGSEAYVSFHGSWNRDSPIGYSITSLPFAGGNPTLPSDSTNTSNIIIQNPDNKVCPDSCFRPVGLALDGKGRLWFSSDSTGEVWVMERTGVSTGTVGGSGTGGSATSAGAPAASETKAGAGRVSPGFVSVLVVGVAIAFALV</sequence>
<accession>S3DAC8</accession>
<evidence type="ECO:0000256" key="1">
    <source>
        <dbReference type="SAM" id="MobiDB-lite"/>
    </source>
</evidence>
<dbReference type="InterPro" id="IPR011042">
    <property type="entry name" value="6-blade_b-propeller_TolB-like"/>
</dbReference>
<name>S3DAC8_GLAL2</name>
<feature type="domain" description="Pyrroloquinoline quinone-dependent pyranose dehydrogenase beta-propeller" evidence="3">
    <location>
        <begin position="34"/>
        <end position="417"/>
    </location>
</feature>
<feature type="signal peptide" evidence="2">
    <location>
        <begin position="1"/>
        <end position="20"/>
    </location>
</feature>
<feature type="chain" id="PRO_5004519439" evidence="2">
    <location>
        <begin position="21"/>
        <end position="471"/>
    </location>
</feature>
<dbReference type="Gene3D" id="2.120.10.30">
    <property type="entry name" value="TolB, C-terminal domain"/>
    <property type="match status" value="1"/>
</dbReference>